<evidence type="ECO:0000313" key="2">
    <source>
        <dbReference type="EMBL" id="VDO16729.1"/>
    </source>
</evidence>
<organism evidence="4">
    <name type="scientific">Brugia timori</name>
    <dbReference type="NCBI Taxonomy" id="42155"/>
    <lineage>
        <taxon>Eukaryota</taxon>
        <taxon>Metazoa</taxon>
        <taxon>Ecdysozoa</taxon>
        <taxon>Nematoda</taxon>
        <taxon>Chromadorea</taxon>
        <taxon>Rhabditida</taxon>
        <taxon>Spirurina</taxon>
        <taxon>Spiruromorpha</taxon>
        <taxon>Filarioidea</taxon>
        <taxon>Onchocercidae</taxon>
        <taxon>Brugia</taxon>
    </lineage>
</organism>
<reference evidence="2 3" key="2">
    <citation type="submission" date="2018-11" db="EMBL/GenBank/DDBJ databases">
        <authorList>
            <consortium name="Pathogen Informatics"/>
        </authorList>
    </citation>
    <scope>NUCLEOTIDE SEQUENCE [LARGE SCALE GENOMIC DNA]</scope>
</reference>
<gene>
    <name evidence="2" type="ORF">BTMF_LOCUS4421</name>
</gene>
<sequence>MVPQAPLMLTSASPGQFMLVHHNGQCYMMSATQYFGTNQQIAAVRPLALTFTVYNLKFFFTTPLLFIFFPVFLFFFFINLVLTSFAA</sequence>
<protein>
    <submittedName>
        <fullName evidence="2 4">Uncharacterized protein</fullName>
    </submittedName>
</protein>
<evidence type="ECO:0000256" key="1">
    <source>
        <dbReference type="SAM" id="Phobius"/>
    </source>
</evidence>
<dbReference type="EMBL" id="UZAG01004364">
    <property type="protein sequence ID" value="VDO16729.1"/>
    <property type="molecule type" value="Genomic_DNA"/>
</dbReference>
<dbReference type="Proteomes" id="UP000280834">
    <property type="component" value="Unassembled WGS sequence"/>
</dbReference>
<dbReference type="STRING" id="42155.A0A0R3QFI7"/>
<name>A0A0R3QFI7_9BILA</name>
<evidence type="ECO:0000313" key="4">
    <source>
        <dbReference type="WBParaSite" id="BTMF_0000513301-mRNA-1"/>
    </source>
</evidence>
<keyword evidence="1" id="KW-1133">Transmembrane helix</keyword>
<dbReference type="AlphaFoldDB" id="A0A0R3QFI7"/>
<keyword evidence="1" id="KW-0812">Transmembrane</keyword>
<keyword evidence="1" id="KW-0472">Membrane</keyword>
<proteinExistence type="predicted"/>
<reference evidence="4" key="1">
    <citation type="submission" date="2017-02" db="UniProtKB">
        <authorList>
            <consortium name="WormBaseParasite"/>
        </authorList>
    </citation>
    <scope>IDENTIFICATION</scope>
</reference>
<dbReference type="WBParaSite" id="BTMF_0000513301-mRNA-1">
    <property type="protein sequence ID" value="BTMF_0000513301-mRNA-1"/>
    <property type="gene ID" value="BTMF_0000513301"/>
</dbReference>
<accession>A0A0R3QFI7</accession>
<evidence type="ECO:0000313" key="3">
    <source>
        <dbReference type="Proteomes" id="UP000280834"/>
    </source>
</evidence>
<keyword evidence="3" id="KW-1185">Reference proteome</keyword>
<feature type="transmembrane region" description="Helical" evidence="1">
    <location>
        <begin position="58"/>
        <end position="82"/>
    </location>
</feature>